<dbReference type="PANTHER" id="PTHR34862">
    <property type="entry name" value="SPARK DOMAIN-CONTAINING PROTEIN"/>
    <property type="match status" value="1"/>
</dbReference>
<accession>A0A0L0V4P8</accession>
<evidence type="ECO:0000256" key="1">
    <source>
        <dbReference type="SAM" id="MobiDB-lite"/>
    </source>
</evidence>
<reference evidence="4" key="1">
    <citation type="submission" date="2014-03" db="EMBL/GenBank/DDBJ databases">
        <title>The Genome Sequence of Puccinia striiformis f. sp. tritici PST-78.</title>
        <authorList>
            <consortium name="The Broad Institute Genome Sequencing Platform"/>
            <person name="Cuomo C."/>
            <person name="Hulbert S."/>
            <person name="Chen X."/>
            <person name="Walker B."/>
            <person name="Young S.K."/>
            <person name="Zeng Q."/>
            <person name="Gargeya S."/>
            <person name="Fitzgerald M."/>
            <person name="Haas B."/>
            <person name="Abouelleil A."/>
            <person name="Alvarado L."/>
            <person name="Arachchi H.M."/>
            <person name="Berlin A.M."/>
            <person name="Chapman S.B."/>
            <person name="Goldberg J."/>
            <person name="Griggs A."/>
            <person name="Gujja S."/>
            <person name="Hansen M."/>
            <person name="Howarth C."/>
            <person name="Imamovic A."/>
            <person name="Larimer J."/>
            <person name="McCowan C."/>
            <person name="Montmayeur A."/>
            <person name="Murphy C."/>
            <person name="Neiman D."/>
            <person name="Pearson M."/>
            <person name="Priest M."/>
            <person name="Roberts A."/>
            <person name="Saif S."/>
            <person name="Shea T."/>
            <person name="Sisk P."/>
            <person name="Sykes S."/>
            <person name="Wortman J."/>
            <person name="Nusbaum C."/>
            <person name="Birren B."/>
        </authorList>
    </citation>
    <scope>NUCLEOTIDE SEQUENCE [LARGE SCALE GENOMIC DNA]</scope>
    <source>
        <strain evidence="4">race PST-78</strain>
    </source>
</reference>
<dbReference type="PANTHER" id="PTHR34862:SF1">
    <property type="entry name" value="SPARK DOMAIN-CONTAINING PROTEIN"/>
    <property type="match status" value="1"/>
</dbReference>
<organism evidence="3 4">
    <name type="scientific">Puccinia striiformis f. sp. tritici PST-78</name>
    <dbReference type="NCBI Taxonomy" id="1165861"/>
    <lineage>
        <taxon>Eukaryota</taxon>
        <taxon>Fungi</taxon>
        <taxon>Dikarya</taxon>
        <taxon>Basidiomycota</taxon>
        <taxon>Pucciniomycotina</taxon>
        <taxon>Pucciniomycetes</taxon>
        <taxon>Pucciniales</taxon>
        <taxon>Pucciniaceae</taxon>
        <taxon>Puccinia</taxon>
    </lineage>
</organism>
<feature type="region of interest" description="Disordered" evidence="1">
    <location>
        <begin position="185"/>
        <end position="206"/>
    </location>
</feature>
<evidence type="ECO:0008006" key="5">
    <source>
        <dbReference type="Google" id="ProtNLM"/>
    </source>
</evidence>
<dbReference type="AlphaFoldDB" id="A0A0L0V4P8"/>
<name>A0A0L0V4P8_9BASI</name>
<feature type="region of interest" description="Disordered" evidence="1">
    <location>
        <begin position="222"/>
        <end position="277"/>
    </location>
</feature>
<feature type="signal peptide" evidence="2">
    <location>
        <begin position="1"/>
        <end position="23"/>
    </location>
</feature>
<feature type="chain" id="PRO_5005549607" description="Secreted protein" evidence="2">
    <location>
        <begin position="24"/>
        <end position="277"/>
    </location>
</feature>
<keyword evidence="4" id="KW-1185">Reference proteome</keyword>
<evidence type="ECO:0000256" key="2">
    <source>
        <dbReference type="SAM" id="SignalP"/>
    </source>
</evidence>
<dbReference type="Proteomes" id="UP000054564">
    <property type="component" value="Unassembled WGS sequence"/>
</dbReference>
<dbReference type="OrthoDB" id="2536450at2759"/>
<protein>
    <recommendedName>
        <fullName evidence="5">Secreted protein</fullName>
    </recommendedName>
</protein>
<dbReference type="EMBL" id="AJIL01000127">
    <property type="protein sequence ID" value="KNE93944.1"/>
    <property type="molecule type" value="Genomic_DNA"/>
</dbReference>
<sequence length="277" mass="29555">MAVIHNLVSLLLVSISYQAVTSAYTLSPRAQDHHEGKKHDKSKDFSSSCGSTIASVSMNKDIQTCSNFADLFPIHGAKKDFSKAIKEWISGVCAVEPCTDAALKKAKDEMSDGCKDELKNESPDAGALFSILSYYPDIRTNTCQNTDKLDFCQPELLDSVENLKATNRTFFTISAEAYCEDCKKSAGGKSNGTPIKRSHKKSADVCSGSSLDKVSVTVGLPDLKAKSDAPGPKPDAPKLEVPGAKPKGPKPKGNKPKVPDSSPQGSEDNPGDSGNQE</sequence>
<proteinExistence type="predicted"/>
<evidence type="ECO:0000313" key="3">
    <source>
        <dbReference type="EMBL" id="KNE93944.1"/>
    </source>
</evidence>
<keyword evidence="2" id="KW-0732">Signal</keyword>
<gene>
    <name evidence="3" type="ORF">PSTG_12743</name>
</gene>
<comment type="caution">
    <text evidence="3">The sequence shown here is derived from an EMBL/GenBank/DDBJ whole genome shotgun (WGS) entry which is preliminary data.</text>
</comment>
<feature type="compositionally biased region" description="Polar residues" evidence="1">
    <location>
        <begin position="261"/>
        <end position="277"/>
    </location>
</feature>
<evidence type="ECO:0000313" key="4">
    <source>
        <dbReference type="Proteomes" id="UP000054564"/>
    </source>
</evidence>